<sequence length="513" mass="58702">MTSSKQPVFPFSDSPLWALQRAYYENQGVEAWRNDQVPQFITSNPMIAAAYAEILFAFLQDRAIMGHGAEPVTMLELGAGSGLLAFHVLDELRQLIELAGMRLPPFRYVMSDLAERNISHWREHPKLIPYVERGWLDFATFDAVSDTELFLVESGHRITPGDLKQPLLIVANYFFDSIPQDLLYVGEGQIYACDVSLILPEGTQEATPEMMERIIPEYHYRKSPEYEQDSYAYSEIIALYKRELEDSHILFPSVGLSCLERLGRLSQEGFVLLTADKGVHRLDHWAFAPPPDFVHHGSFSLTANYHAIQHTLESRGALALFTPHHYRNLNVGCILMLEDPSAYGSTRLAYRRSIESFGPDDFFNMKLWFDDQLNTLDLSQILTFWRLGRYDAEWFSQCAYRLSVLVLTASEEESKDVVYGIQQMWQGFYQVAKHSNLALRSGMLLYQMERYEEAMTFFNQAEAEETTEPEVGYAVAISSYELGDEERAKKFVLRTLSLDAEHEGALSLLLLLN</sequence>
<reference evidence="1 2" key="1">
    <citation type="submission" date="2015-01" db="EMBL/GenBank/DDBJ databases">
        <title>Paenibacillus swuensis/DY6/whole genome sequencing.</title>
        <authorList>
            <person name="Kim M.K."/>
            <person name="Srinivasan S."/>
            <person name="Lee J.-J."/>
        </authorList>
    </citation>
    <scope>NUCLEOTIDE SEQUENCE [LARGE SCALE GENOMIC DNA]</scope>
    <source>
        <strain evidence="1 2">DY6</strain>
    </source>
</reference>
<dbReference type="InterPro" id="IPR011990">
    <property type="entry name" value="TPR-like_helical_dom_sf"/>
</dbReference>
<keyword evidence="2" id="KW-1185">Reference proteome</keyword>
<accession>A0A172TN45</accession>
<dbReference type="InterPro" id="IPR038375">
    <property type="entry name" value="NDUFAF7_sf"/>
</dbReference>
<dbReference type="KEGG" id="pswu:SY83_21310"/>
<dbReference type="Gene3D" id="3.40.50.12710">
    <property type="match status" value="1"/>
</dbReference>
<organism evidence="1 2">
    <name type="scientific">Paenibacillus swuensis</name>
    <dbReference type="NCBI Taxonomy" id="1178515"/>
    <lineage>
        <taxon>Bacteria</taxon>
        <taxon>Bacillati</taxon>
        <taxon>Bacillota</taxon>
        <taxon>Bacilli</taxon>
        <taxon>Bacillales</taxon>
        <taxon>Paenibacillaceae</taxon>
        <taxon>Paenibacillus</taxon>
    </lineage>
</organism>
<dbReference type="OrthoDB" id="5166699at2"/>
<dbReference type="SUPFAM" id="SSF48452">
    <property type="entry name" value="TPR-like"/>
    <property type="match status" value="1"/>
</dbReference>
<dbReference type="Proteomes" id="UP000076927">
    <property type="component" value="Chromosome"/>
</dbReference>
<protein>
    <submittedName>
        <fullName evidence="1">Uncharacterized protein</fullName>
    </submittedName>
</protein>
<dbReference type="STRING" id="1178515.SY83_21310"/>
<dbReference type="EMBL" id="CP011388">
    <property type="protein sequence ID" value="ANE48396.1"/>
    <property type="molecule type" value="Genomic_DNA"/>
</dbReference>
<dbReference type="PATRIC" id="fig|1178515.4.peg.4317"/>
<name>A0A172TN45_9BACL</name>
<proteinExistence type="predicted"/>
<evidence type="ECO:0000313" key="2">
    <source>
        <dbReference type="Proteomes" id="UP000076927"/>
    </source>
</evidence>
<evidence type="ECO:0000313" key="1">
    <source>
        <dbReference type="EMBL" id="ANE48396.1"/>
    </source>
</evidence>
<gene>
    <name evidence="1" type="ORF">SY83_21310</name>
</gene>
<dbReference type="Gene3D" id="1.25.40.10">
    <property type="entry name" value="Tetratricopeptide repeat domain"/>
    <property type="match status" value="1"/>
</dbReference>
<dbReference type="RefSeq" id="WP_068610191.1">
    <property type="nucleotide sequence ID" value="NZ_CP011388.1"/>
</dbReference>
<dbReference type="AlphaFoldDB" id="A0A172TN45"/>
<dbReference type="InterPro" id="IPR029063">
    <property type="entry name" value="SAM-dependent_MTases_sf"/>
</dbReference>
<dbReference type="SUPFAM" id="SSF53335">
    <property type="entry name" value="S-adenosyl-L-methionine-dependent methyltransferases"/>
    <property type="match status" value="1"/>
</dbReference>